<dbReference type="PANTHER" id="PTHR11439">
    <property type="entry name" value="GAG-POL-RELATED RETROTRANSPOSON"/>
    <property type="match status" value="1"/>
</dbReference>
<dbReference type="AlphaFoldDB" id="A0AB40C8T6"/>
<accession>A0AB40C8T6</accession>
<proteinExistence type="predicted"/>
<evidence type="ECO:0000313" key="1">
    <source>
        <dbReference type="Proteomes" id="UP001515500"/>
    </source>
</evidence>
<organism evidence="1 2">
    <name type="scientific">Dioscorea cayennensis subsp. rotundata</name>
    <name type="common">White Guinea yam</name>
    <name type="synonym">Dioscorea rotundata</name>
    <dbReference type="NCBI Taxonomy" id="55577"/>
    <lineage>
        <taxon>Eukaryota</taxon>
        <taxon>Viridiplantae</taxon>
        <taxon>Streptophyta</taxon>
        <taxon>Embryophyta</taxon>
        <taxon>Tracheophyta</taxon>
        <taxon>Spermatophyta</taxon>
        <taxon>Magnoliopsida</taxon>
        <taxon>Liliopsida</taxon>
        <taxon>Dioscoreales</taxon>
        <taxon>Dioscoreaceae</taxon>
        <taxon>Dioscorea</taxon>
    </lineage>
</organism>
<dbReference type="GeneID" id="120273206"/>
<gene>
    <name evidence="2" type="primary">LOC120273206</name>
</gene>
<keyword evidence="1" id="KW-1185">Reference proteome</keyword>
<dbReference type="CDD" id="cd09272">
    <property type="entry name" value="RNase_HI_RT_Ty1"/>
    <property type="match status" value="1"/>
</dbReference>
<dbReference type="PANTHER" id="PTHR11439:SF463">
    <property type="entry name" value="REVERSE TRANSCRIPTASE TY1_COPIA-TYPE DOMAIN-CONTAINING PROTEIN"/>
    <property type="match status" value="1"/>
</dbReference>
<dbReference type="RefSeq" id="XP_039135774.1">
    <property type="nucleotide sequence ID" value="XM_039279840.1"/>
</dbReference>
<evidence type="ECO:0000313" key="2">
    <source>
        <dbReference type="RefSeq" id="XP_039135774.1"/>
    </source>
</evidence>
<dbReference type="Proteomes" id="UP001515500">
    <property type="component" value="Chromosome 12"/>
</dbReference>
<protein>
    <submittedName>
        <fullName evidence="2">Uncharacterized mitochondrial protein AtMg00810-like</fullName>
    </submittedName>
</protein>
<reference evidence="2" key="1">
    <citation type="submission" date="2025-08" db="UniProtKB">
        <authorList>
            <consortium name="RefSeq"/>
        </authorList>
    </citation>
    <scope>IDENTIFICATION</scope>
</reference>
<sequence>MGRPRYFLGIEFAYARGKMTLSQQKYVLDLLEETGLLGCKLEITRPNISYAVGLLRQFMHEPREVHWQGVLRVLPYVKGVLGKGLLYKNHGHLDIASYSDSGYAGDRGDKKSTSGFCTYAGGIIVTWRSKKQNVVSKSSAET</sequence>
<name>A0AB40C8T6_DIOCR</name>